<evidence type="ECO:0000313" key="3">
    <source>
        <dbReference type="Proteomes" id="UP000887116"/>
    </source>
</evidence>
<gene>
    <name evidence="2" type="ORF">TNCT_607111</name>
</gene>
<evidence type="ECO:0000256" key="1">
    <source>
        <dbReference type="SAM" id="MobiDB-lite"/>
    </source>
</evidence>
<feature type="region of interest" description="Disordered" evidence="1">
    <location>
        <begin position="67"/>
        <end position="101"/>
    </location>
</feature>
<protein>
    <submittedName>
        <fullName evidence="2">Uncharacterized protein</fullName>
    </submittedName>
</protein>
<keyword evidence="3" id="KW-1185">Reference proteome</keyword>
<evidence type="ECO:0000313" key="2">
    <source>
        <dbReference type="EMBL" id="GFR05265.1"/>
    </source>
</evidence>
<organism evidence="2 3">
    <name type="scientific">Trichonephila clavata</name>
    <name type="common">Joro spider</name>
    <name type="synonym">Nephila clavata</name>
    <dbReference type="NCBI Taxonomy" id="2740835"/>
    <lineage>
        <taxon>Eukaryota</taxon>
        <taxon>Metazoa</taxon>
        <taxon>Ecdysozoa</taxon>
        <taxon>Arthropoda</taxon>
        <taxon>Chelicerata</taxon>
        <taxon>Arachnida</taxon>
        <taxon>Araneae</taxon>
        <taxon>Araneomorphae</taxon>
        <taxon>Entelegynae</taxon>
        <taxon>Araneoidea</taxon>
        <taxon>Nephilidae</taxon>
        <taxon>Trichonephila</taxon>
    </lineage>
</organism>
<dbReference type="Proteomes" id="UP000887116">
    <property type="component" value="Unassembled WGS sequence"/>
</dbReference>
<reference evidence="2" key="1">
    <citation type="submission" date="2020-07" db="EMBL/GenBank/DDBJ databases">
        <title>Multicomponent nature underlies the extraordinary mechanical properties of spider dragline silk.</title>
        <authorList>
            <person name="Kono N."/>
            <person name="Nakamura H."/>
            <person name="Mori M."/>
            <person name="Yoshida Y."/>
            <person name="Ohtoshi R."/>
            <person name="Malay A.D."/>
            <person name="Moran D.A.P."/>
            <person name="Tomita M."/>
            <person name="Numata K."/>
            <person name="Arakawa K."/>
        </authorList>
    </citation>
    <scope>NUCLEOTIDE SEQUENCE</scope>
</reference>
<comment type="caution">
    <text evidence="2">The sequence shown here is derived from an EMBL/GenBank/DDBJ whole genome shotgun (WGS) entry which is preliminary data.</text>
</comment>
<proteinExistence type="predicted"/>
<name>A0A8X6IIA2_TRICU</name>
<dbReference type="EMBL" id="BMAO01005994">
    <property type="protein sequence ID" value="GFR05265.1"/>
    <property type="molecule type" value="Genomic_DNA"/>
</dbReference>
<accession>A0A8X6IIA2</accession>
<feature type="compositionally biased region" description="Basic and acidic residues" evidence="1">
    <location>
        <begin position="72"/>
        <end position="81"/>
    </location>
</feature>
<sequence>MQPKKSTTWFLIHKTGSTTNNKEKRHASPLILLQITNQTNTFFQENPTKTSSHSKFFSLHFHLPIPPSPVDGEGKEARGKLENPMQVISKSGKKSACGGRVKLHPPDPIYVDEMPFDLNPSG</sequence>
<dbReference type="OrthoDB" id="10510158at2759"/>
<dbReference type="AlphaFoldDB" id="A0A8X6IIA2"/>